<keyword evidence="3" id="KW-0804">Transcription</keyword>
<proteinExistence type="predicted"/>
<dbReference type="InterPro" id="IPR009057">
    <property type="entry name" value="Homeodomain-like_sf"/>
</dbReference>
<dbReference type="InterPro" id="IPR036271">
    <property type="entry name" value="Tet_transcr_reg_TetR-rel_C_sf"/>
</dbReference>
<dbReference type="OrthoDB" id="9812484at2"/>
<evidence type="ECO:0000256" key="4">
    <source>
        <dbReference type="PROSITE-ProRule" id="PRU00335"/>
    </source>
</evidence>
<dbReference type="AlphaFoldDB" id="A0A3M8CHI8"/>
<feature type="DNA-binding region" description="H-T-H motif" evidence="4">
    <location>
        <begin position="36"/>
        <end position="55"/>
    </location>
</feature>
<dbReference type="RefSeq" id="WP_122908616.1">
    <property type="nucleotide sequence ID" value="NZ_CBCSBE010000005.1"/>
</dbReference>
<protein>
    <submittedName>
        <fullName evidence="6">TetR/AcrR family transcriptional regulator</fullName>
    </submittedName>
</protein>
<dbReference type="InterPro" id="IPR001647">
    <property type="entry name" value="HTH_TetR"/>
</dbReference>
<dbReference type="SUPFAM" id="SSF46689">
    <property type="entry name" value="Homeodomain-like"/>
    <property type="match status" value="1"/>
</dbReference>
<keyword evidence="7" id="KW-1185">Reference proteome</keyword>
<dbReference type="PANTHER" id="PTHR30055">
    <property type="entry name" value="HTH-TYPE TRANSCRIPTIONAL REGULATOR RUTR"/>
    <property type="match status" value="1"/>
</dbReference>
<dbReference type="PANTHER" id="PTHR30055:SF234">
    <property type="entry name" value="HTH-TYPE TRANSCRIPTIONAL REGULATOR BETI"/>
    <property type="match status" value="1"/>
</dbReference>
<keyword evidence="1" id="KW-0805">Transcription regulation</keyword>
<dbReference type="GO" id="GO:0000976">
    <property type="term" value="F:transcription cis-regulatory region binding"/>
    <property type="evidence" value="ECO:0007669"/>
    <property type="project" value="TreeGrafter"/>
</dbReference>
<sequence length="210" mass="24314">MTEKISLRDRKKARTKLNLLQAGLNLIGEGTFRNVFVEDICQQAEVSKVTFFKFFPQKEDMLIYFMSVWQAECYVELEETPKRGWAAVRHIFAKVADQAKSQPGIMLSLISFLSEQKMHPWIPILSDSELQLLFPNREDFSAIAASTLDTLFRRCVKEAREDGELSERLTEEEAVALLFTTFYGSYLSAHLCQSSEYMAFYDMHLKPLMR</sequence>
<comment type="caution">
    <text evidence="6">The sequence shown here is derived from an EMBL/GenBank/DDBJ whole genome shotgun (WGS) entry which is preliminary data.</text>
</comment>
<dbReference type="Pfam" id="PF00440">
    <property type="entry name" value="TetR_N"/>
    <property type="match status" value="1"/>
</dbReference>
<gene>
    <name evidence="6" type="ORF">EDM52_08700</name>
</gene>
<dbReference type="Gene3D" id="1.10.357.10">
    <property type="entry name" value="Tetracycline Repressor, domain 2"/>
    <property type="match status" value="1"/>
</dbReference>
<keyword evidence="2 4" id="KW-0238">DNA-binding</keyword>
<dbReference type="EMBL" id="RHHR01000013">
    <property type="protein sequence ID" value="RNB74797.1"/>
    <property type="molecule type" value="Genomic_DNA"/>
</dbReference>
<organism evidence="6 7">
    <name type="scientific">Brevibacillus invocatus</name>
    <dbReference type="NCBI Taxonomy" id="173959"/>
    <lineage>
        <taxon>Bacteria</taxon>
        <taxon>Bacillati</taxon>
        <taxon>Bacillota</taxon>
        <taxon>Bacilli</taxon>
        <taxon>Bacillales</taxon>
        <taxon>Paenibacillaceae</taxon>
        <taxon>Brevibacillus</taxon>
    </lineage>
</organism>
<dbReference type="SUPFAM" id="SSF48498">
    <property type="entry name" value="Tetracyclin repressor-like, C-terminal domain"/>
    <property type="match status" value="1"/>
</dbReference>
<evidence type="ECO:0000256" key="2">
    <source>
        <dbReference type="ARBA" id="ARBA00023125"/>
    </source>
</evidence>
<evidence type="ECO:0000313" key="6">
    <source>
        <dbReference type="EMBL" id="RNB74797.1"/>
    </source>
</evidence>
<dbReference type="InterPro" id="IPR050109">
    <property type="entry name" value="HTH-type_TetR-like_transc_reg"/>
</dbReference>
<name>A0A3M8CHI8_9BACL</name>
<feature type="domain" description="HTH tetR-type" evidence="5">
    <location>
        <begin position="13"/>
        <end position="73"/>
    </location>
</feature>
<reference evidence="6 7" key="1">
    <citation type="submission" date="2018-10" db="EMBL/GenBank/DDBJ databases">
        <title>Phylogenomics of Brevibacillus.</title>
        <authorList>
            <person name="Dunlap C."/>
        </authorList>
    </citation>
    <scope>NUCLEOTIDE SEQUENCE [LARGE SCALE GENOMIC DNA]</scope>
    <source>
        <strain evidence="6 7">JCM 12215</strain>
    </source>
</reference>
<dbReference type="PROSITE" id="PS50977">
    <property type="entry name" value="HTH_TETR_2"/>
    <property type="match status" value="1"/>
</dbReference>
<evidence type="ECO:0000256" key="3">
    <source>
        <dbReference type="ARBA" id="ARBA00023163"/>
    </source>
</evidence>
<evidence type="ECO:0000259" key="5">
    <source>
        <dbReference type="PROSITE" id="PS50977"/>
    </source>
</evidence>
<accession>A0A3M8CHI8</accession>
<evidence type="ECO:0000313" key="7">
    <source>
        <dbReference type="Proteomes" id="UP000282028"/>
    </source>
</evidence>
<dbReference type="Proteomes" id="UP000282028">
    <property type="component" value="Unassembled WGS sequence"/>
</dbReference>
<dbReference type="GO" id="GO:0003700">
    <property type="term" value="F:DNA-binding transcription factor activity"/>
    <property type="evidence" value="ECO:0007669"/>
    <property type="project" value="TreeGrafter"/>
</dbReference>
<evidence type="ECO:0000256" key="1">
    <source>
        <dbReference type="ARBA" id="ARBA00023015"/>
    </source>
</evidence>